<dbReference type="RefSeq" id="WP_033099146.1">
    <property type="nucleotide sequence ID" value="NZ_JACEIP010000038.1"/>
</dbReference>
<name>A0A7W1XCZ5_9BACL</name>
<dbReference type="AlphaFoldDB" id="A0A7W1XCZ5"/>
<sequence>MVFNPNRFRFTRHLRERIAERLGPDRDGRDIEKLIQESQVVLQTEDHLYLYHPEEDIRFPCVKTDDQWVIKSVIVKGMSMEAK</sequence>
<proteinExistence type="predicted"/>
<dbReference type="EMBL" id="JACEIP010000038">
    <property type="protein sequence ID" value="MBA4544399.1"/>
    <property type="molecule type" value="Genomic_DNA"/>
</dbReference>
<keyword evidence="2" id="KW-1185">Reference proteome</keyword>
<organism evidence="1 2">
    <name type="scientific">Thermoactinomyces daqus</name>
    <dbReference type="NCBI Taxonomy" id="1329516"/>
    <lineage>
        <taxon>Bacteria</taxon>
        <taxon>Bacillati</taxon>
        <taxon>Bacillota</taxon>
        <taxon>Bacilli</taxon>
        <taxon>Bacillales</taxon>
        <taxon>Thermoactinomycetaceae</taxon>
        <taxon>Thermoactinomyces</taxon>
    </lineage>
</organism>
<evidence type="ECO:0000313" key="2">
    <source>
        <dbReference type="Proteomes" id="UP000530514"/>
    </source>
</evidence>
<gene>
    <name evidence="1" type="ORF">H1164_16255</name>
</gene>
<evidence type="ECO:0000313" key="1">
    <source>
        <dbReference type="EMBL" id="MBA4544399.1"/>
    </source>
</evidence>
<dbReference type="Proteomes" id="UP000530514">
    <property type="component" value="Unassembled WGS sequence"/>
</dbReference>
<accession>A0A7W1XCZ5</accession>
<reference evidence="1 2" key="1">
    <citation type="submission" date="2020-07" db="EMBL/GenBank/DDBJ databases">
        <authorList>
            <person name="Feng H."/>
        </authorList>
    </citation>
    <scope>NUCLEOTIDE SEQUENCE [LARGE SCALE GENOMIC DNA]</scope>
    <source>
        <strain evidence="2">s-11</strain>
    </source>
</reference>
<protein>
    <submittedName>
        <fullName evidence="1">Uncharacterized protein</fullName>
    </submittedName>
</protein>
<comment type="caution">
    <text evidence="1">The sequence shown here is derived from an EMBL/GenBank/DDBJ whole genome shotgun (WGS) entry which is preliminary data.</text>
</comment>
<dbReference type="OrthoDB" id="2989285at2"/>